<dbReference type="Pfam" id="PF05023">
    <property type="entry name" value="Phytochelatin"/>
    <property type="match status" value="1"/>
</dbReference>
<dbReference type="EMBL" id="CP003154">
    <property type="protein sequence ID" value="AFL73590.1"/>
    <property type="molecule type" value="Genomic_DNA"/>
</dbReference>
<dbReference type="HOGENOM" id="CLU_1265828_0_0_6"/>
<dbReference type="RefSeq" id="WP_014778056.1">
    <property type="nucleotide sequence ID" value="NC_018012.1"/>
</dbReference>
<keyword evidence="4" id="KW-0479">Metal-binding</keyword>
<keyword evidence="2" id="KW-0104">Cadmium</keyword>
<dbReference type="PANTHER" id="PTHR33447">
    <property type="entry name" value="GLUTATHIONE GAMMA-GLUTAMYLCYSTEINYLTRANSFERASE"/>
    <property type="match status" value="1"/>
</dbReference>
<proteinExistence type="predicted"/>
<evidence type="ECO:0000256" key="1">
    <source>
        <dbReference type="ARBA" id="ARBA00012468"/>
    </source>
</evidence>
<organism evidence="8 9">
    <name type="scientific">Thiocystis violascens (strain ATCC 17096 / DSM 198 / 6111)</name>
    <name type="common">Chromatium violascens</name>
    <dbReference type="NCBI Taxonomy" id="765911"/>
    <lineage>
        <taxon>Bacteria</taxon>
        <taxon>Pseudomonadati</taxon>
        <taxon>Pseudomonadota</taxon>
        <taxon>Gammaproteobacteria</taxon>
        <taxon>Chromatiales</taxon>
        <taxon>Chromatiaceae</taxon>
        <taxon>Thiocystis</taxon>
    </lineage>
</organism>
<dbReference type="eggNOG" id="COG3271">
    <property type="taxonomic scope" value="Bacteria"/>
</dbReference>
<feature type="domain" description="Peptidase C83" evidence="7">
    <location>
        <begin position="1"/>
        <end position="245"/>
    </location>
</feature>
<evidence type="ECO:0000256" key="3">
    <source>
        <dbReference type="ARBA" id="ARBA00022679"/>
    </source>
</evidence>
<dbReference type="InterPro" id="IPR038156">
    <property type="entry name" value="PCS_N_sf"/>
</dbReference>
<sequence length="250" mass="26955">MTADVPATPHGASKPRPRRPNRRGWWAAGLLVLLILLGGLDEYGQYLAAPHPERFAPGVVTQGPALDALLSMPLAAAYRRDFRPQTNATSCGPASLRNVLASLGHALPSERALFQGETGRWWRLRLMGMTLDELAALAEANGIGTVRVWRDLSAPAWRALLQSLDTPGRRLIVNLDRASLHGVSVGHFSPLGGYDRASDRVLLLDVTPGFGAQLIPSAQLLAAMNTLDPVSGRRRGLLQIDAEDAGAERR</sequence>
<keyword evidence="9" id="KW-1185">Reference proteome</keyword>
<keyword evidence="6" id="KW-0472">Membrane</keyword>
<dbReference type="InterPro" id="IPR038765">
    <property type="entry name" value="Papain-like_cys_pep_sf"/>
</dbReference>
<keyword evidence="6" id="KW-0812">Transmembrane</keyword>
<dbReference type="PROSITE" id="PS51443">
    <property type="entry name" value="PCS"/>
    <property type="match status" value="1"/>
</dbReference>
<dbReference type="GO" id="GO:0046938">
    <property type="term" value="P:phytochelatin biosynthetic process"/>
    <property type="evidence" value="ECO:0007669"/>
    <property type="project" value="InterPro"/>
</dbReference>
<dbReference type="AlphaFoldDB" id="I3Y9C2"/>
<evidence type="ECO:0000256" key="4">
    <source>
        <dbReference type="ARBA" id="ARBA00022723"/>
    </source>
</evidence>
<name>I3Y9C2_THIV6</name>
<dbReference type="InterPro" id="IPR040409">
    <property type="entry name" value="PCS-like"/>
</dbReference>
<keyword evidence="3" id="KW-0808">Transferase</keyword>
<gene>
    <name evidence="8" type="ordered locus">Thivi_1603</name>
</gene>
<evidence type="ECO:0000313" key="8">
    <source>
        <dbReference type="EMBL" id="AFL73590.1"/>
    </source>
</evidence>
<evidence type="ECO:0000313" key="9">
    <source>
        <dbReference type="Proteomes" id="UP000006062"/>
    </source>
</evidence>
<dbReference type="STRING" id="765911.Thivi_1603"/>
<feature type="transmembrane region" description="Helical" evidence="6">
    <location>
        <begin position="24"/>
        <end position="40"/>
    </location>
</feature>
<protein>
    <recommendedName>
        <fullName evidence="1">glutathione gamma-glutamylcysteinyltransferase</fullName>
        <ecNumber evidence="1">2.3.2.15</ecNumber>
    </recommendedName>
</protein>
<evidence type="ECO:0000256" key="5">
    <source>
        <dbReference type="SAM" id="MobiDB-lite"/>
    </source>
</evidence>
<dbReference type="Gene3D" id="3.90.70.30">
    <property type="entry name" value="Phytochelatin synthase, N-terminal domain"/>
    <property type="match status" value="1"/>
</dbReference>
<accession>I3Y9C2</accession>
<dbReference type="KEGG" id="tvi:Thivi_1603"/>
<evidence type="ECO:0000256" key="2">
    <source>
        <dbReference type="ARBA" id="ARBA00022539"/>
    </source>
</evidence>
<dbReference type="InterPro" id="IPR007719">
    <property type="entry name" value="PCS_N"/>
</dbReference>
<dbReference type="GO" id="GO:0046872">
    <property type="term" value="F:metal ion binding"/>
    <property type="evidence" value="ECO:0007669"/>
    <property type="project" value="UniProtKB-KW"/>
</dbReference>
<dbReference type="OrthoDB" id="8560621at2"/>
<feature type="region of interest" description="Disordered" evidence="5">
    <location>
        <begin position="1"/>
        <end position="20"/>
    </location>
</feature>
<dbReference type="EC" id="2.3.2.15" evidence="1"/>
<evidence type="ECO:0000259" key="7">
    <source>
        <dbReference type="PROSITE" id="PS51443"/>
    </source>
</evidence>
<reference evidence="8 9" key="1">
    <citation type="submission" date="2012-06" db="EMBL/GenBank/DDBJ databases">
        <title>Complete sequence of Thiocystis violascens DSM 198.</title>
        <authorList>
            <consortium name="US DOE Joint Genome Institute"/>
            <person name="Lucas S."/>
            <person name="Han J."/>
            <person name="Lapidus A."/>
            <person name="Cheng J.-F."/>
            <person name="Goodwin L."/>
            <person name="Pitluck S."/>
            <person name="Peters L."/>
            <person name="Ovchinnikova G."/>
            <person name="Teshima H."/>
            <person name="Detter J.C."/>
            <person name="Han C."/>
            <person name="Tapia R."/>
            <person name="Land M."/>
            <person name="Hauser L."/>
            <person name="Kyrpides N."/>
            <person name="Ivanova N."/>
            <person name="Pagani I."/>
            <person name="Vogl K."/>
            <person name="Liu Z."/>
            <person name="Frigaard N.-U."/>
            <person name="Bryant D."/>
            <person name="Woyke T."/>
        </authorList>
    </citation>
    <scope>NUCLEOTIDE SEQUENCE [LARGE SCALE GENOMIC DNA]</scope>
    <source>
        <strain evidence="9">ATCC 17096 / DSM 198 / 6111</strain>
    </source>
</reference>
<dbReference type="SUPFAM" id="SSF54001">
    <property type="entry name" value="Cysteine proteinases"/>
    <property type="match status" value="1"/>
</dbReference>
<dbReference type="GO" id="GO:0010038">
    <property type="term" value="P:response to metal ion"/>
    <property type="evidence" value="ECO:0007669"/>
    <property type="project" value="InterPro"/>
</dbReference>
<dbReference type="Proteomes" id="UP000006062">
    <property type="component" value="Chromosome"/>
</dbReference>
<evidence type="ECO:0000256" key="6">
    <source>
        <dbReference type="SAM" id="Phobius"/>
    </source>
</evidence>
<dbReference type="GO" id="GO:0016756">
    <property type="term" value="F:glutathione gamma-glutamylcysteinyltransferase activity"/>
    <property type="evidence" value="ECO:0007669"/>
    <property type="project" value="UniProtKB-EC"/>
</dbReference>
<keyword evidence="6" id="KW-1133">Transmembrane helix</keyword>